<gene>
    <name evidence="2" type="ORF">MiSe_44900</name>
</gene>
<sequence>MAGTQLNSSGVPIVSLISPASFGAGRAGNLTLSTRRLQILDGALVSSLVLGTGSGGDVEVNATDSIEIVGASPDFSGSNLSATTFNAGNAGNITVNTARLVLRDGGRVDANTIASGNAGNVTVNASDSVEISGTVRSPSLITPSQVGSAANTPDPALQQLLGLAPIPSGSPGNVTINTPVLRVSDGALVTVKNDGTGNAGNLQIRANSIFLNSGGGITASTASGEGGNLSLRVGSLQLRNRSQINAEARGNGNGGNINLNTNTLAVLENSRINANAFQGAGGNIAINTQGIYLAPNSRITASSQLGVAGVVQITDPEVNSSAGLVNLPENVTDKSDQIQVGCAAQQGNSFTVIGRGGLPEDPTATLSAPTVWRDLQDFAQGDLSNQGNRSSAAVPASSSLSASERQSVRASSSISPPDRIVEATGWIINASGQVELVAHLPQGTPSPSAFRVPQCRDLPN</sequence>
<feature type="region of interest" description="Disordered" evidence="1">
    <location>
        <begin position="381"/>
        <end position="416"/>
    </location>
</feature>
<name>A0AAV3XE40_9CYAN</name>
<feature type="compositionally biased region" description="Polar residues" evidence="1">
    <location>
        <begin position="404"/>
        <end position="415"/>
    </location>
</feature>
<evidence type="ECO:0000256" key="1">
    <source>
        <dbReference type="SAM" id="MobiDB-lite"/>
    </source>
</evidence>
<organism evidence="2 3">
    <name type="scientific">Microseira wollei NIES-4236</name>
    <dbReference type="NCBI Taxonomy" id="2530354"/>
    <lineage>
        <taxon>Bacteria</taxon>
        <taxon>Bacillati</taxon>
        <taxon>Cyanobacteriota</taxon>
        <taxon>Cyanophyceae</taxon>
        <taxon>Oscillatoriophycideae</taxon>
        <taxon>Aerosakkonematales</taxon>
        <taxon>Aerosakkonemataceae</taxon>
        <taxon>Microseira</taxon>
    </lineage>
</organism>
<accession>A0AAV3XE40</accession>
<dbReference type="AlphaFoldDB" id="A0AAV3XE40"/>
<dbReference type="InterPro" id="IPR012334">
    <property type="entry name" value="Pectin_lyas_fold"/>
</dbReference>
<proteinExistence type="predicted"/>
<keyword evidence="3" id="KW-1185">Reference proteome</keyword>
<dbReference type="EMBL" id="BLAY01000072">
    <property type="protein sequence ID" value="GET39718.1"/>
    <property type="molecule type" value="Genomic_DNA"/>
</dbReference>
<protein>
    <submittedName>
        <fullName evidence="2">Filamentous hemagglutinin family outer membrane protein</fullName>
    </submittedName>
</protein>
<dbReference type="RefSeq" id="WP_226585213.1">
    <property type="nucleotide sequence ID" value="NZ_BLAY01000072.1"/>
</dbReference>
<feature type="compositionally biased region" description="Low complexity" evidence="1">
    <location>
        <begin position="390"/>
        <end position="403"/>
    </location>
</feature>
<comment type="caution">
    <text evidence="2">The sequence shown here is derived from an EMBL/GenBank/DDBJ whole genome shotgun (WGS) entry which is preliminary data.</text>
</comment>
<dbReference type="InterPro" id="IPR011050">
    <property type="entry name" value="Pectin_lyase_fold/virulence"/>
</dbReference>
<dbReference type="SUPFAM" id="SSF51126">
    <property type="entry name" value="Pectin lyase-like"/>
    <property type="match status" value="2"/>
</dbReference>
<dbReference type="Proteomes" id="UP001050975">
    <property type="component" value="Unassembled WGS sequence"/>
</dbReference>
<evidence type="ECO:0000313" key="3">
    <source>
        <dbReference type="Proteomes" id="UP001050975"/>
    </source>
</evidence>
<dbReference type="Gene3D" id="2.160.20.10">
    <property type="entry name" value="Single-stranded right-handed beta-helix, Pectin lyase-like"/>
    <property type="match status" value="2"/>
</dbReference>
<reference evidence="2" key="1">
    <citation type="submission" date="2019-10" db="EMBL/GenBank/DDBJ databases">
        <title>Draft genome sequece of Microseira wollei NIES-4236.</title>
        <authorList>
            <person name="Yamaguchi H."/>
            <person name="Suzuki S."/>
            <person name="Kawachi M."/>
        </authorList>
    </citation>
    <scope>NUCLEOTIDE SEQUENCE</scope>
    <source>
        <strain evidence="2">NIES-4236</strain>
    </source>
</reference>
<evidence type="ECO:0000313" key="2">
    <source>
        <dbReference type="EMBL" id="GET39718.1"/>
    </source>
</evidence>